<evidence type="ECO:0000256" key="6">
    <source>
        <dbReference type="ARBA" id="ARBA00023136"/>
    </source>
</evidence>
<feature type="transmembrane region" description="Helical" evidence="7">
    <location>
        <begin position="74"/>
        <end position="94"/>
    </location>
</feature>
<dbReference type="PANTHER" id="PTHR30065">
    <property type="entry name" value="FLAGELLAR BIOSYNTHETIC PROTEIN FLIR"/>
    <property type="match status" value="1"/>
</dbReference>
<keyword evidence="4 7" id="KW-0812">Transmembrane</keyword>
<dbReference type="PANTHER" id="PTHR30065:SF1">
    <property type="entry name" value="SURFACE PRESENTATION OF ANTIGENS PROTEIN SPAR"/>
    <property type="match status" value="1"/>
</dbReference>
<evidence type="ECO:0000256" key="7">
    <source>
        <dbReference type="SAM" id="Phobius"/>
    </source>
</evidence>
<feature type="transmembrane region" description="Helical" evidence="7">
    <location>
        <begin position="167"/>
        <end position="184"/>
    </location>
</feature>
<dbReference type="Pfam" id="PF01311">
    <property type="entry name" value="Bac_export_1"/>
    <property type="match status" value="1"/>
</dbReference>
<dbReference type="GO" id="GO:0005886">
    <property type="term" value="C:plasma membrane"/>
    <property type="evidence" value="ECO:0007669"/>
    <property type="project" value="UniProtKB-SubCell"/>
</dbReference>
<comment type="caution">
    <text evidence="8">The sequence shown here is derived from an EMBL/GenBank/DDBJ whole genome shotgun (WGS) entry which is preliminary data.</text>
</comment>
<keyword evidence="8" id="KW-0282">Flagellum</keyword>
<accession>A0A8J7VZH7</accession>
<dbReference type="PRINTS" id="PR00953">
    <property type="entry name" value="TYPE3IMRPROT"/>
</dbReference>
<dbReference type="EMBL" id="JAGSND010000003">
    <property type="protein sequence ID" value="MBR0597546.1"/>
    <property type="molecule type" value="Genomic_DNA"/>
</dbReference>
<sequence>MNFDLNSYYIFLFVSCRMAGVVFLNPIFGRRNIPAMVKVGLSLGIALNAAYTLSGIYVMDYSTLTILISMMKEFAVGFAMGFVIQMFLSVFHLGGELIDLQMGISMALMYDPTSNSQISISGNLITIMYTLLFFITNSHAALLAVAIKSYNVIPVGFETISSKIGPYFIELFGYILVYAVQLALPIVVTEIVVEVAVGILMRVVPNINVFVVNLQLKLMVGMIVLVTIIPLLVKYLSKMNTIMLERLQEVLQYFM</sequence>
<feature type="transmembrane region" description="Helical" evidence="7">
    <location>
        <begin position="124"/>
        <end position="147"/>
    </location>
</feature>
<reference evidence="8" key="1">
    <citation type="submission" date="2021-04" db="EMBL/GenBank/DDBJ databases">
        <title>Sinoanaerobacter chloroacetimidivorans sp. nov., an obligate anaerobic bacterium isolated from anaerobic sludge.</title>
        <authorList>
            <person name="Bao Y."/>
        </authorList>
    </citation>
    <scope>NUCLEOTIDE SEQUENCE</scope>
    <source>
        <strain evidence="8">BAD-6</strain>
    </source>
</reference>
<keyword evidence="3" id="KW-1003">Cell membrane</keyword>
<organism evidence="8 9">
    <name type="scientific">Sinanaerobacter chloroacetimidivorans</name>
    <dbReference type="NCBI Taxonomy" id="2818044"/>
    <lineage>
        <taxon>Bacteria</taxon>
        <taxon>Bacillati</taxon>
        <taxon>Bacillota</taxon>
        <taxon>Clostridia</taxon>
        <taxon>Peptostreptococcales</taxon>
        <taxon>Anaerovoracaceae</taxon>
        <taxon>Sinanaerobacter</taxon>
    </lineage>
</organism>
<gene>
    <name evidence="8" type="ORF">KCX82_06665</name>
</gene>
<dbReference type="Proteomes" id="UP000675664">
    <property type="component" value="Unassembled WGS sequence"/>
</dbReference>
<reference evidence="8" key="2">
    <citation type="submission" date="2021-04" db="EMBL/GenBank/DDBJ databases">
        <authorList>
            <person name="Liu J."/>
        </authorList>
    </citation>
    <scope>NUCLEOTIDE SEQUENCE</scope>
    <source>
        <strain evidence="8">BAD-6</strain>
    </source>
</reference>
<feature type="transmembrane region" description="Helical" evidence="7">
    <location>
        <begin position="218"/>
        <end position="236"/>
    </location>
</feature>
<keyword evidence="6 7" id="KW-0472">Membrane</keyword>
<keyword evidence="5 7" id="KW-1133">Transmembrane helix</keyword>
<keyword evidence="9" id="KW-1185">Reference proteome</keyword>
<comment type="similarity">
    <text evidence="2">Belongs to the FliR/MopE/SpaR family.</text>
</comment>
<evidence type="ECO:0000313" key="9">
    <source>
        <dbReference type="Proteomes" id="UP000675664"/>
    </source>
</evidence>
<dbReference type="InterPro" id="IPR002010">
    <property type="entry name" value="T3SS_IM_R"/>
</dbReference>
<dbReference type="RefSeq" id="WP_227017676.1">
    <property type="nucleotide sequence ID" value="NZ_JAGSND010000003.1"/>
</dbReference>
<evidence type="ECO:0000256" key="2">
    <source>
        <dbReference type="ARBA" id="ARBA00009772"/>
    </source>
</evidence>
<dbReference type="AlphaFoldDB" id="A0A8J7VZH7"/>
<comment type="subcellular location">
    <subcellularLocation>
        <location evidence="1">Cell membrane</location>
        <topology evidence="1">Multi-pass membrane protein</topology>
    </subcellularLocation>
</comment>
<dbReference type="GO" id="GO:0006605">
    <property type="term" value="P:protein targeting"/>
    <property type="evidence" value="ECO:0007669"/>
    <property type="project" value="InterPro"/>
</dbReference>
<name>A0A8J7VZH7_9FIRM</name>
<evidence type="ECO:0000256" key="5">
    <source>
        <dbReference type="ARBA" id="ARBA00022989"/>
    </source>
</evidence>
<proteinExistence type="inferred from homology"/>
<evidence type="ECO:0000313" key="8">
    <source>
        <dbReference type="EMBL" id="MBR0597546.1"/>
    </source>
</evidence>
<keyword evidence="8" id="KW-0969">Cilium</keyword>
<keyword evidence="8" id="KW-0966">Cell projection</keyword>
<evidence type="ECO:0000256" key="3">
    <source>
        <dbReference type="ARBA" id="ARBA00022475"/>
    </source>
</evidence>
<feature type="transmembrane region" description="Helical" evidence="7">
    <location>
        <begin position="39"/>
        <end position="59"/>
    </location>
</feature>
<evidence type="ECO:0000256" key="1">
    <source>
        <dbReference type="ARBA" id="ARBA00004651"/>
    </source>
</evidence>
<protein>
    <submittedName>
        <fullName evidence="8">Flagellar biosynthetic protein FliR</fullName>
    </submittedName>
</protein>
<feature type="transmembrane region" description="Helical" evidence="7">
    <location>
        <begin position="6"/>
        <end position="27"/>
    </location>
</feature>
<evidence type="ECO:0000256" key="4">
    <source>
        <dbReference type="ARBA" id="ARBA00022692"/>
    </source>
</evidence>